<dbReference type="Gramene" id="AUR62009222-RA">
    <property type="protein sequence ID" value="AUR62009222-RA:cds"/>
    <property type="gene ID" value="AUR62009222"/>
</dbReference>
<sequence>MLTSTTTHHLLCRVLHPLQSLSSPMARAMTRAIPFSLKPTFSKPRFLTFTPPHFRANPSLKSSPISGLLWVGNEFSNGGGWRALRRPGMSVYCGGIGGSGVGFGGGERGYRKVRRKVVKNKKKAKELELSVKILIEEGLPNDPEILSISEMLRLNAPMAMKLALDGLNSSDYKTRDTTIDDVAGYETIELSLLLCNDEFIRQLNKDWRDEDHATDVLSMSQHIPELKLPILMLGDIVISVETAARQAEERGHTLLDEIRVLLVHGLLHLLGFDHELSEEAEAEMEKEEELLLKNLGWEGKGLIKSACDAENNGSLQVKDSDDRKKEGSLRFYRPKFKYIFCDMDGTLLNSKSQISSANANAVREALSRGVQVVIATGKARPGAIDTLKTVDLVGRDGIVSESSPGVFLQGLLVYGIQGREILRRNLDPDFCREAFSYSWEHQIPLVAFCGDRCLTLFDHPLVDSLHSVYREPKAETMASVDQLLAAAEVQKLVFLDTAERVETAIRPYWSEAAGNHASVVQAIPDMLELVPHGTSKGNGVKWLLQHLGVSADEIMAIGDGENDIEMLKLAKLGIALSNGAEKTKAVADVIGLSNDEHGVADAIYRYAF</sequence>
<proteinExistence type="inferred from homology"/>
<keyword evidence="6" id="KW-0378">Hydrolase</keyword>
<keyword evidence="9" id="KW-1185">Reference proteome</keyword>
<dbReference type="NCBIfam" id="TIGR00043">
    <property type="entry name" value="rRNA maturation RNase YbeY"/>
    <property type="match status" value="1"/>
</dbReference>
<dbReference type="SFLD" id="SFLDG01140">
    <property type="entry name" value="C2.B:_Phosphomannomutase_and_P"/>
    <property type="match status" value="1"/>
</dbReference>
<keyword evidence="3" id="KW-0540">Nuclease</keyword>
<dbReference type="SUPFAM" id="SSF56784">
    <property type="entry name" value="HAD-like"/>
    <property type="match status" value="1"/>
</dbReference>
<dbReference type="SFLD" id="SFLDS00003">
    <property type="entry name" value="Haloacid_Dehalogenase"/>
    <property type="match status" value="1"/>
</dbReference>
<dbReference type="OMA" id="CGNIERE"/>
<evidence type="ECO:0000313" key="8">
    <source>
        <dbReference type="EnsemblPlants" id="AUR62009222-RA:cds"/>
    </source>
</evidence>
<dbReference type="PROSITE" id="PS01229">
    <property type="entry name" value="COF_2"/>
    <property type="match status" value="1"/>
</dbReference>
<evidence type="ECO:0000256" key="1">
    <source>
        <dbReference type="ARBA" id="ARBA00001947"/>
    </source>
</evidence>
<evidence type="ECO:0008006" key="10">
    <source>
        <dbReference type="Google" id="ProtNLM"/>
    </source>
</evidence>
<dbReference type="InterPro" id="IPR020549">
    <property type="entry name" value="YbeY_CS"/>
</dbReference>
<dbReference type="SUPFAM" id="SSF55486">
    <property type="entry name" value="Metalloproteases ('zincins'), catalytic domain"/>
    <property type="match status" value="1"/>
</dbReference>
<dbReference type="RefSeq" id="XP_021739100.1">
    <property type="nucleotide sequence ID" value="XM_021883408.1"/>
</dbReference>
<accession>A0A803LBI3</accession>
<dbReference type="Gene3D" id="3.40.390.30">
    <property type="entry name" value="Metalloproteases ('zincins'), catalytic domain"/>
    <property type="match status" value="1"/>
</dbReference>
<dbReference type="Pfam" id="PF08282">
    <property type="entry name" value="Hydrolase_3"/>
    <property type="match status" value="1"/>
</dbReference>
<dbReference type="HAMAP" id="MF_00009">
    <property type="entry name" value="Endoribonucl_YbeY"/>
    <property type="match status" value="1"/>
</dbReference>
<gene>
    <name evidence="8" type="primary">LOC110705521</name>
</gene>
<evidence type="ECO:0000256" key="6">
    <source>
        <dbReference type="ARBA" id="ARBA00022801"/>
    </source>
</evidence>
<dbReference type="InterPro" id="IPR006379">
    <property type="entry name" value="HAD-SF_hydro_IIB"/>
</dbReference>
<dbReference type="PROSITE" id="PS01306">
    <property type="entry name" value="UPF0054"/>
    <property type="match status" value="1"/>
</dbReference>
<dbReference type="GO" id="GO:0046872">
    <property type="term" value="F:metal ion binding"/>
    <property type="evidence" value="ECO:0007669"/>
    <property type="project" value="UniProtKB-KW"/>
</dbReference>
<dbReference type="GeneID" id="110705521"/>
<evidence type="ECO:0000256" key="3">
    <source>
        <dbReference type="ARBA" id="ARBA00022722"/>
    </source>
</evidence>
<dbReference type="OrthoDB" id="27226at2759"/>
<dbReference type="CDD" id="cd07516">
    <property type="entry name" value="HAD_Pase"/>
    <property type="match status" value="1"/>
</dbReference>
<organism evidence="8 9">
    <name type="scientific">Chenopodium quinoa</name>
    <name type="common">Quinoa</name>
    <dbReference type="NCBI Taxonomy" id="63459"/>
    <lineage>
        <taxon>Eukaryota</taxon>
        <taxon>Viridiplantae</taxon>
        <taxon>Streptophyta</taxon>
        <taxon>Embryophyta</taxon>
        <taxon>Tracheophyta</taxon>
        <taxon>Spermatophyta</taxon>
        <taxon>Magnoliopsida</taxon>
        <taxon>eudicotyledons</taxon>
        <taxon>Gunneridae</taxon>
        <taxon>Pentapetalae</taxon>
        <taxon>Caryophyllales</taxon>
        <taxon>Chenopodiaceae</taxon>
        <taxon>Chenopodioideae</taxon>
        <taxon>Atripliceae</taxon>
        <taxon>Chenopodium</taxon>
    </lineage>
</organism>
<dbReference type="NCBIfam" id="TIGR00099">
    <property type="entry name" value="Cof-subfamily"/>
    <property type="match status" value="1"/>
</dbReference>
<dbReference type="InterPro" id="IPR036412">
    <property type="entry name" value="HAD-like_sf"/>
</dbReference>
<dbReference type="NCBIfam" id="TIGR01484">
    <property type="entry name" value="HAD-SF-IIB"/>
    <property type="match status" value="1"/>
</dbReference>
<dbReference type="GO" id="GO:0004519">
    <property type="term" value="F:endonuclease activity"/>
    <property type="evidence" value="ECO:0007669"/>
    <property type="project" value="UniProtKB-KW"/>
</dbReference>
<name>A0A803LBI3_CHEQI</name>
<evidence type="ECO:0000313" key="9">
    <source>
        <dbReference type="Proteomes" id="UP000596660"/>
    </source>
</evidence>
<dbReference type="GO" id="GO:0004222">
    <property type="term" value="F:metalloendopeptidase activity"/>
    <property type="evidence" value="ECO:0007669"/>
    <property type="project" value="InterPro"/>
</dbReference>
<comment type="similarity">
    <text evidence="2">Belongs to the endoribonuclease YbeY family.</text>
</comment>
<dbReference type="EnsemblPlants" id="AUR62009222-RA">
    <property type="protein sequence ID" value="AUR62009222-RA:cds"/>
    <property type="gene ID" value="AUR62009222"/>
</dbReference>
<reference evidence="8" key="2">
    <citation type="submission" date="2021-03" db="UniProtKB">
        <authorList>
            <consortium name="EnsemblPlants"/>
        </authorList>
    </citation>
    <scope>IDENTIFICATION</scope>
</reference>
<dbReference type="PROSITE" id="PS01228">
    <property type="entry name" value="COF_1"/>
    <property type="match status" value="1"/>
</dbReference>
<protein>
    <recommendedName>
        <fullName evidence="10">Haloacid dehalogenase-like hydrolase family protein</fullName>
    </recommendedName>
</protein>
<keyword evidence="5" id="KW-0255">Endonuclease</keyword>
<keyword evidence="4" id="KW-0479">Metal-binding</keyword>
<dbReference type="SMR" id="A0A803LBI3"/>
<evidence type="ECO:0000256" key="7">
    <source>
        <dbReference type="ARBA" id="ARBA00022833"/>
    </source>
</evidence>
<dbReference type="InterPro" id="IPR023091">
    <property type="entry name" value="MetalPrtase_cat_dom_sf_prd"/>
</dbReference>
<dbReference type="Proteomes" id="UP000596660">
    <property type="component" value="Unplaced"/>
</dbReference>
<dbReference type="Gene3D" id="3.40.50.1000">
    <property type="entry name" value="HAD superfamily/HAD-like"/>
    <property type="match status" value="1"/>
</dbReference>
<dbReference type="PANTHER" id="PTHR46986">
    <property type="entry name" value="ENDORIBONUCLEASE YBEY, CHLOROPLASTIC"/>
    <property type="match status" value="1"/>
</dbReference>
<evidence type="ECO:0000256" key="2">
    <source>
        <dbReference type="ARBA" id="ARBA00010875"/>
    </source>
</evidence>
<evidence type="ECO:0000256" key="5">
    <source>
        <dbReference type="ARBA" id="ARBA00022759"/>
    </source>
</evidence>
<dbReference type="GO" id="GO:0006364">
    <property type="term" value="P:rRNA processing"/>
    <property type="evidence" value="ECO:0007669"/>
    <property type="project" value="InterPro"/>
</dbReference>
<dbReference type="KEGG" id="cqi:110705521"/>
<dbReference type="AlphaFoldDB" id="A0A803LBI3"/>
<reference evidence="8" key="1">
    <citation type="journal article" date="2017" name="Nature">
        <title>The genome of Chenopodium quinoa.</title>
        <authorList>
            <person name="Jarvis D.E."/>
            <person name="Ho Y.S."/>
            <person name="Lightfoot D.J."/>
            <person name="Schmoeckel S.M."/>
            <person name="Li B."/>
            <person name="Borm T.J.A."/>
            <person name="Ohyanagi H."/>
            <person name="Mineta K."/>
            <person name="Michell C.T."/>
            <person name="Saber N."/>
            <person name="Kharbatia N.M."/>
            <person name="Rupper R.R."/>
            <person name="Sharp A.R."/>
            <person name="Dally N."/>
            <person name="Boughton B.A."/>
            <person name="Woo Y.H."/>
            <person name="Gao G."/>
            <person name="Schijlen E.G.W.M."/>
            <person name="Guo X."/>
            <person name="Momin A.A."/>
            <person name="Negrao S."/>
            <person name="Al-Babili S."/>
            <person name="Gehring C."/>
            <person name="Roessner U."/>
            <person name="Jung C."/>
            <person name="Murphy K."/>
            <person name="Arold S.T."/>
            <person name="Gojobori T."/>
            <person name="van der Linden C.G."/>
            <person name="van Loo E.N."/>
            <person name="Jellen E.N."/>
            <person name="Maughan P.J."/>
            <person name="Tester M."/>
        </authorList>
    </citation>
    <scope>NUCLEOTIDE SEQUENCE [LARGE SCALE GENOMIC DNA]</scope>
    <source>
        <strain evidence="8">cv. PI 614886</strain>
    </source>
</reference>
<dbReference type="InterPro" id="IPR000150">
    <property type="entry name" value="Cof"/>
</dbReference>
<keyword evidence="7" id="KW-0862">Zinc</keyword>
<dbReference type="PANTHER" id="PTHR46986:SF1">
    <property type="entry name" value="ENDORIBONUCLEASE YBEY, CHLOROPLASTIC"/>
    <property type="match status" value="1"/>
</dbReference>
<dbReference type="Pfam" id="PF02130">
    <property type="entry name" value="YbeY"/>
    <property type="match status" value="1"/>
</dbReference>
<dbReference type="Gene3D" id="3.30.1240.10">
    <property type="match status" value="1"/>
</dbReference>
<comment type="cofactor">
    <cofactor evidence="1">
        <name>Zn(2+)</name>
        <dbReference type="ChEBI" id="CHEBI:29105"/>
    </cofactor>
</comment>
<dbReference type="InterPro" id="IPR002036">
    <property type="entry name" value="YbeY"/>
</dbReference>
<evidence type="ECO:0000256" key="4">
    <source>
        <dbReference type="ARBA" id="ARBA00022723"/>
    </source>
</evidence>
<dbReference type="InterPro" id="IPR023214">
    <property type="entry name" value="HAD_sf"/>
</dbReference>